<evidence type="ECO:0000313" key="1">
    <source>
        <dbReference type="EMBL" id="KAH0449587.1"/>
    </source>
</evidence>
<reference evidence="1 2" key="1">
    <citation type="journal article" date="2021" name="Hortic Res">
        <title>Chromosome-scale assembly of the Dendrobium chrysotoxum genome enhances the understanding of orchid evolution.</title>
        <authorList>
            <person name="Zhang Y."/>
            <person name="Zhang G.Q."/>
            <person name="Zhang D."/>
            <person name="Liu X.D."/>
            <person name="Xu X.Y."/>
            <person name="Sun W.H."/>
            <person name="Yu X."/>
            <person name="Zhu X."/>
            <person name="Wang Z.W."/>
            <person name="Zhao X."/>
            <person name="Zhong W.Y."/>
            <person name="Chen H."/>
            <person name="Yin W.L."/>
            <person name="Huang T."/>
            <person name="Niu S.C."/>
            <person name="Liu Z.J."/>
        </authorList>
    </citation>
    <scope>NUCLEOTIDE SEQUENCE [LARGE SCALE GENOMIC DNA]</scope>
    <source>
        <strain evidence="1">Lindl</strain>
    </source>
</reference>
<keyword evidence="2" id="KW-1185">Reference proteome</keyword>
<organism evidence="1 2">
    <name type="scientific">Dendrobium chrysotoxum</name>
    <name type="common">Orchid</name>
    <dbReference type="NCBI Taxonomy" id="161865"/>
    <lineage>
        <taxon>Eukaryota</taxon>
        <taxon>Viridiplantae</taxon>
        <taxon>Streptophyta</taxon>
        <taxon>Embryophyta</taxon>
        <taxon>Tracheophyta</taxon>
        <taxon>Spermatophyta</taxon>
        <taxon>Magnoliopsida</taxon>
        <taxon>Liliopsida</taxon>
        <taxon>Asparagales</taxon>
        <taxon>Orchidaceae</taxon>
        <taxon>Epidendroideae</taxon>
        <taxon>Malaxideae</taxon>
        <taxon>Dendrobiinae</taxon>
        <taxon>Dendrobium</taxon>
    </lineage>
</organism>
<sequence length="139" mass="15970">MLASRYDVGSKYDRRRIIDEVSRGIDSVNEKKSRYTNMRGSGLTISSGSFNECIHYGRRYRNAVRLRPLCVRGRVFNESLTDFFAFFDDVPSCRIGSHDSSQFFCWIGNNDDGRELARCEELGVSIIMHDGLTIDNLRL</sequence>
<dbReference type="AlphaFoldDB" id="A0AAV7G1M1"/>
<accession>A0AAV7G1M1</accession>
<protein>
    <submittedName>
        <fullName evidence="1">Uncharacterized protein</fullName>
    </submittedName>
</protein>
<name>A0AAV7G1M1_DENCH</name>
<dbReference type="Proteomes" id="UP000775213">
    <property type="component" value="Unassembled WGS sequence"/>
</dbReference>
<dbReference type="EMBL" id="JAGFBR010000018">
    <property type="protein sequence ID" value="KAH0449587.1"/>
    <property type="molecule type" value="Genomic_DNA"/>
</dbReference>
<gene>
    <name evidence="1" type="ORF">IEQ34_020279</name>
</gene>
<comment type="caution">
    <text evidence="1">The sequence shown here is derived from an EMBL/GenBank/DDBJ whole genome shotgun (WGS) entry which is preliminary data.</text>
</comment>
<proteinExistence type="predicted"/>
<evidence type="ECO:0000313" key="2">
    <source>
        <dbReference type="Proteomes" id="UP000775213"/>
    </source>
</evidence>